<proteinExistence type="predicted"/>
<protein>
    <submittedName>
        <fullName evidence="5">Uncharacterized protein LOC100212597 isoform X1</fullName>
    </submittedName>
</protein>
<feature type="chain" id="PRO_5045704310" evidence="3">
    <location>
        <begin position="19"/>
        <end position="1839"/>
    </location>
</feature>
<dbReference type="GeneID" id="100212597"/>
<evidence type="ECO:0000256" key="3">
    <source>
        <dbReference type="SAM" id="SignalP"/>
    </source>
</evidence>
<evidence type="ECO:0000313" key="5">
    <source>
        <dbReference type="RefSeq" id="XP_065654341.1"/>
    </source>
</evidence>
<feature type="region of interest" description="Disordered" evidence="2">
    <location>
        <begin position="1443"/>
        <end position="1490"/>
    </location>
</feature>
<feature type="compositionally biased region" description="Acidic residues" evidence="2">
    <location>
        <begin position="1460"/>
        <end position="1477"/>
    </location>
</feature>
<keyword evidence="1" id="KW-0175">Coiled coil</keyword>
<gene>
    <name evidence="5" type="primary">LOC100212597</name>
</gene>
<evidence type="ECO:0000256" key="2">
    <source>
        <dbReference type="SAM" id="MobiDB-lite"/>
    </source>
</evidence>
<sequence>MHQVVLNVVLFGCLLVVASPNEKDNVLTARDLLESIAPSYQLVKLPPGFPPLGSINTDKFSYKTTGNLIRVSANFDKPVVMFKDFIKISQIKMNFTFDKSKPNNSWEVSVKGSLVIGSSVIEIGVNSSGDFKGNVKLLRFKDIVSEFFRNNTYKEIGIESNAILLGNATVEGKIIKKHKAFSIIIKGLVTLDAIQPFRMEVNIVKQPELPINIYSVFEVKNEKPEKILKEIMNQKTLNIPFFAHMLAGSSLFSVKKKIFGIAFSYDEVYNYKDSTLSGTIIEKVLQSHVPLGVTLLFPLQLHNLSVRSTDSVNTAFVIKEPNFDLLIAQSDKMSVKSVITTVSKEFTSASTKIFPEFISKNLEKAFTTHVSFDSSTSLFSIFVRLQEVIELVPNLIRISVSNFVLQRAVALDNKITEWTVSAKGILKIGKSNIQVQYAEISDEAGKPYGLTGSIKKLPLEDIIEQFDPDFYPSNNVKDMIENTEISNLIIRKVRLFSRVPRLNGTPHILITGLTNLPAFEKDIQLAMLLIYKSSYWHCKWVASFKHTPLSNIIQALTGFESLDINLLHNSKIMTTLISSPLATYSLLPPHIITTPLLRLPVKKALTIIALLRFPDNCGDDKMCITASHLLDVSKLFTLKGTLDLKDFYLNANIPYNLNLSSQIHGINNTLQFTIGKKSRLDIKTTIKFPSLDLVFDGNIHILKNGEAMLELFDRYKIWEEPFGLQSLSFMNLNVAMKYRSKADLRIINVRGLSLLGINKGYEISAPLKLELDPSEIYASNFYVNFSTANLPDLMKAFNIQAVLPNILKQSSLPTGFVLIYNGRLNLEPAIKLKGDITIFERRLKSEISIIGQNFIRIVTENSPAPLIFAKGQIIIQQDSKIKIRGPKLIADITSDKAKVVAKGFVKILGIEDDVEVTLDDNSISFVVTGKLMDYKETTLTAYSTVSTDTFQVFGCLADIAKQVQDLLIETISKSANQSIANMEKADNNLINAQKYYEKADREELNVRNQRDRARIFYEQQLLEYGRFEVMANDTCVTEKCQVRCFGCPKLNQCCRLDIFGHCIACSSWKKCCWKNINPLCISKHDGCHVIRTAAEKVLSEKEASIIQHGIELDNLEQLLTKSEINKGKHQAVLEAALDAKEIIEEDSSPGLNGADAIRNFGSPYGWAKINSVCYNTSIEQASTGCMQFHVAVVLFDKPEKNISIWSCLKEDLVTVLTESLANYVFPNIIDTTLDDVSSVTAQLNEAHELPDLVKIDENLNQDTSKILKIVDEIEEKTNNMVLPLPNPTNQINLPDSIEDGDFGIQAPNTYYLDYNEETNSTIKPSKASEYSESIVDNEYSNNNLNKSPLQLHSSNFKPFTIKVETNKDSNKQTNKPVLPQVNISSPTDYPVKSIHIKISDPVKVDGFIPFSGSASGETSASGSASSAGDELKQILNKNNIENKYFGEDDEGSTDSKNDDNSSEDLAEDLVTEEELEQDLPSKAMKNKLKKIEDQPKLLSKDEQEMKEILEKETKNKSKNKTKSILFPTSFLIPSFKEKNKTSSSNNKTSSSNNKTGFKLKEAIKTLKLKKRRFKRDTENHSSAIITKTPFFQPNNNALFSNPFWNVKPDRGVSTKSFLPFSPQHQMMSNMIRKRWKIPENPNGRCHIFHQLIAICRDMAETIQMLYKSLTSAKRSFHDEDKNIYSELFEAEEFILSAGKRINIKQQVMKQASNTLNVVRQGVNIWSKRCTNEFEWQNQSGIQAWLQAMDLRIQELGGFGVYRFLENLFHAFEALFEVLTYTDGNTARNALNLLQRIRKVSINFDRIFKEKLPVLSAHQYASDILNELEFLRKDSLFCSI</sequence>
<feature type="coiled-coil region" evidence="1">
    <location>
        <begin position="982"/>
        <end position="1012"/>
    </location>
</feature>
<evidence type="ECO:0000256" key="1">
    <source>
        <dbReference type="SAM" id="Coils"/>
    </source>
</evidence>
<keyword evidence="4" id="KW-1185">Reference proteome</keyword>
<reference evidence="5" key="1">
    <citation type="submission" date="2025-08" db="UniProtKB">
        <authorList>
            <consortium name="RefSeq"/>
        </authorList>
    </citation>
    <scope>IDENTIFICATION</scope>
</reference>
<accession>A0ABM4BYM2</accession>
<organism evidence="4 5">
    <name type="scientific">Hydra vulgaris</name>
    <name type="common">Hydra</name>
    <name type="synonym">Hydra attenuata</name>
    <dbReference type="NCBI Taxonomy" id="6087"/>
    <lineage>
        <taxon>Eukaryota</taxon>
        <taxon>Metazoa</taxon>
        <taxon>Cnidaria</taxon>
        <taxon>Hydrozoa</taxon>
        <taxon>Hydroidolina</taxon>
        <taxon>Anthoathecata</taxon>
        <taxon>Aplanulata</taxon>
        <taxon>Hydridae</taxon>
        <taxon>Hydra</taxon>
    </lineage>
</organism>
<name>A0ABM4BYM2_HYDVU</name>
<dbReference type="Proteomes" id="UP001652625">
    <property type="component" value="Chromosome 05"/>
</dbReference>
<feature type="signal peptide" evidence="3">
    <location>
        <begin position="1"/>
        <end position="18"/>
    </location>
</feature>
<dbReference type="RefSeq" id="XP_065654341.1">
    <property type="nucleotide sequence ID" value="XM_065798269.1"/>
</dbReference>
<evidence type="ECO:0000313" key="4">
    <source>
        <dbReference type="Proteomes" id="UP001652625"/>
    </source>
</evidence>
<keyword evidence="3" id="KW-0732">Signal</keyword>